<feature type="transmembrane region" description="Helical" evidence="5">
    <location>
        <begin position="104"/>
        <end position="123"/>
    </location>
</feature>
<dbReference type="Proteomes" id="UP000184301">
    <property type="component" value="Unassembled WGS sequence"/>
</dbReference>
<feature type="transmembrane region" description="Helical" evidence="5">
    <location>
        <begin position="247"/>
        <end position="266"/>
    </location>
</feature>
<evidence type="ECO:0000256" key="5">
    <source>
        <dbReference type="SAM" id="Phobius"/>
    </source>
</evidence>
<accession>A0A1M6J420</accession>
<protein>
    <submittedName>
        <fullName evidence="7">Cation:H+ antiporter</fullName>
    </submittedName>
</protein>
<dbReference type="Gene3D" id="1.20.1420.30">
    <property type="entry name" value="NCX, central ion-binding region"/>
    <property type="match status" value="2"/>
</dbReference>
<evidence type="ECO:0000256" key="2">
    <source>
        <dbReference type="ARBA" id="ARBA00022692"/>
    </source>
</evidence>
<dbReference type="GO" id="GO:0006874">
    <property type="term" value="P:intracellular calcium ion homeostasis"/>
    <property type="evidence" value="ECO:0007669"/>
    <property type="project" value="TreeGrafter"/>
</dbReference>
<keyword evidence="8" id="KW-1185">Reference proteome</keyword>
<feature type="transmembrane region" description="Helical" evidence="5">
    <location>
        <begin position="72"/>
        <end position="92"/>
    </location>
</feature>
<dbReference type="PANTHER" id="PTHR10846:SF8">
    <property type="entry name" value="INNER MEMBRANE PROTEIN YRBG"/>
    <property type="match status" value="1"/>
</dbReference>
<gene>
    <name evidence="7" type="ORF">SAMN02745243_00536</name>
</gene>
<name>A0A1M6J420_9FIRM</name>
<dbReference type="InterPro" id="IPR004837">
    <property type="entry name" value="NaCa_Exmemb"/>
</dbReference>
<feature type="transmembrane region" description="Helical" evidence="5">
    <location>
        <begin position="278"/>
        <end position="300"/>
    </location>
</feature>
<evidence type="ECO:0000313" key="7">
    <source>
        <dbReference type="EMBL" id="SHJ41443.1"/>
    </source>
</evidence>
<feature type="transmembrane region" description="Helical" evidence="5">
    <location>
        <begin position="135"/>
        <end position="156"/>
    </location>
</feature>
<dbReference type="InterPro" id="IPR004481">
    <property type="entry name" value="K/Na/Ca-exchanger"/>
</dbReference>
<feature type="transmembrane region" description="Helical" evidence="5">
    <location>
        <begin position="185"/>
        <end position="206"/>
    </location>
</feature>
<sequence length="325" mass="34474">MIPYILLIAGFFLLIKGADFFVDGCSSVAKIFRVPTIIIGLTVVAFGTSMPEASVSVTAAMQGKNALAVSNVIGSNIFNLLIVLGACAVVRPIQPKWSVLKKEFPFSVIITVVLLLFMVKGGFAEIMDASKTYVLPRIGGIVLLALFVVFVVSTVLDALHSRKSVEEAGEPEEEYETLPPVKTTIYIIVGLAGIILGGDFVVDSATEIAKQFGLSETFIGLTIVALGTSLPELVTSMVAAGKGENDLALGNVVGSNIFNILLVLGLSATITPITVDALAVYDTIVLILGSLLVYICAISRKGLSKIEGALFLFTYAVFFVYVLLR</sequence>
<dbReference type="EMBL" id="FQZY01000008">
    <property type="protein sequence ID" value="SHJ41443.1"/>
    <property type="molecule type" value="Genomic_DNA"/>
</dbReference>
<dbReference type="PANTHER" id="PTHR10846">
    <property type="entry name" value="SODIUM/POTASSIUM/CALCIUM EXCHANGER"/>
    <property type="match status" value="1"/>
</dbReference>
<feature type="transmembrane region" description="Helical" evidence="5">
    <location>
        <begin position="37"/>
        <end position="60"/>
    </location>
</feature>
<dbReference type="GO" id="GO:0005262">
    <property type="term" value="F:calcium channel activity"/>
    <property type="evidence" value="ECO:0007669"/>
    <property type="project" value="TreeGrafter"/>
</dbReference>
<dbReference type="NCBIfam" id="TIGR00367">
    <property type="entry name" value="calcium/sodium antiporter"/>
    <property type="match status" value="1"/>
</dbReference>
<evidence type="ECO:0000259" key="6">
    <source>
        <dbReference type="Pfam" id="PF01699"/>
    </source>
</evidence>
<proteinExistence type="predicted"/>
<feature type="domain" description="Sodium/calcium exchanger membrane region" evidence="6">
    <location>
        <begin position="184"/>
        <end position="323"/>
    </location>
</feature>
<dbReference type="GO" id="GO:0005886">
    <property type="term" value="C:plasma membrane"/>
    <property type="evidence" value="ECO:0007669"/>
    <property type="project" value="TreeGrafter"/>
</dbReference>
<evidence type="ECO:0000256" key="3">
    <source>
        <dbReference type="ARBA" id="ARBA00022989"/>
    </source>
</evidence>
<feature type="domain" description="Sodium/calcium exchanger membrane region" evidence="6">
    <location>
        <begin position="4"/>
        <end position="153"/>
    </location>
</feature>
<dbReference type="InterPro" id="IPR044880">
    <property type="entry name" value="NCX_ion-bd_dom_sf"/>
</dbReference>
<reference evidence="7 8" key="1">
    <citation type="submission" date="2016-11" db="EMBL/GenBank/DDBJ databases">
        <authorList>
            <person name="Jaros S."/>
            <person name="Januszkiewicz K."/>
            <person name="Wedrychowicz H."/>
        </authorList>
    </citation>
    <scope>NUCLEOTIDE SEQUENCE [LARGE SCALE GENOMIC DNA]</scope>
    <source>
        <strain evidence="7 8">DSM 15480</strain>
    </source>
</reference>
<organism evidence="7 8">
    <name type="scientific">Hespellia stercorisuis DSM 15480</name>
    <dbReference type="NCBI Taxonomy" id="1121950"/>
    <lineage>
        <taxon>Bacteria</taxon>
        <taxon>Bacillati</taxon>
        <taxon>Bacillota</taxon>
        <taxon>Clostridia</taxon>
        <taxon>Lachnospirales</taxon>
        <taxon>Lachnospiraceae</taxon>
        <taxon>Hespellia</taxon>
    </lineage>
</organism>
<evidence type="ECO:0000256" key="4">
    <source>
        <dbReference type="ARBA" id="ARBA00023136"/>
    </source>
</evidence>
<evidence type="ECO:0000313" key="8">
    <source>
        <dbReference type="Proteomes" id="UP000184301"/>
    </source>
</evidence>
<dbReference type="AlphaFoldDB" id="A0A1M6J420"/>
<dbReference type="STRING" id="1121950.SAMN02745243_00536"/>
<dbReference type="Pfam" id="PF01699">
    <property type="entry name" value="Na_Ca_ex"/>
    <property type="match status" value="2"/>
</dbReference>
<keyword evidence="4 5" id="KW-0472">Membrane</keyword>
<evidence type="ECO:0000256" key="1">
    <source>
        <dbReference type="ARBA" id="ARBA00004141"/>
    </source>
</evidence>
<dbReference type="GO" id="GO:0008273">
    <property type="term" value="F:calcium, potassium:sodium antiporter activity"/>
    <property type="evidence" value="ECO:0007669"/>
    <property type="project" value="TreeGrafter"/>
</dbReference>
<keyword evidence="3 5" id="KW-1133">Transmembrane helix</keyword>
<feature type="transmembrane region" description="Helical" evidence="5">
    <location>
        <begin position="306"/>
        <end position="324"/>
    </location>
</feature>
<comment type="subcellular location">
    <subcellularLocation>
        <location evidence="1">Membrane</location>
        <topology evidence="1">Multi-pass membrane protein</topology>
    </subcellularLocation>
</comment>
<keyword evidence="2 5" id="KW-0812">Transmembrane</keyword>